<dbReference type="GO" id="GO:0005886">
    <property type="term" value="C:plasma membrane"/>
    <property type="evidence" value="ECO:0007669"/>
    <property type="project" value="TreeGrafter"/>
</dbReference>
<dbReference type="InterPro" id="IPR003594">
    <property type="entry name" value="HATPase_dom"/>
</dbReference>
<organism evidence="16 17">
    <name type="scientific">Cupriavidus gilardii</name>
    <dbReference type="NCBI Taxonomy" id="82541"/>
    <lineage>
        <taxon>Bacteria</taxon>
        <taxon>Pseudomonadati</taxon>
        <taxon>Pseudomonadota</taxon>
        <taxon>Betaproteobacteria</taxon>
        <taxon>Burkholderiales</taxon>
        <taxon>Burkholderiaceae</taxon>
        <taxon>Cupriavidus</taxon>
    </lineage>
</organism>
<dbReference type="Pfam" id="PF00512">
    <property type="entry name" value="HisKA"/>
    <property type="match status" value="1"/>
</dbReference>
<dbReference type="PROSITE" id="PS50885">
    <property type="entry name" value="HAMP"/>
    <property type="match status" value="1"/>
</dbReference>
<evidence type="ECO:0000256" key="5">
    <source>
        <dbReference type="ARBA" id="ARBA00022679"/>
    </source>
</evidence>
<evidence type="ECO:0000313" key="17">
    <source>
        <dbReference type="Proteomes" id="UP000542973"/>
    </source>
</evidence>
<evidence type="ECO:0000256" key="7">
    <source>
        <dbReference type="ARBA" id="ARBA00022741"/>
    </source>
</evidence>
<dbReference type="Gene3D" id="1.10.287.130">
    <property type="match status" value="1"/>
</dbReference>
<dbReference type="Pfam" id="PF02518">
    <property type="entry name" value="HATPase_c"/>
    <property type="match status" value="1"/>
</dbReference>
<evidence type="ECO:0000313" key="16">
    <source>
        <dbReference type="EMBL" id="NNH10805.1"/>
    </source>
</evidence>
<dbReference type="CDD" id="cd00082">
    <property type="entry name" value="HisKA"/>
    <property type="match status" value="1"/>
</dbReference>
<dbReference type="SUPFAM" id="SSF47384">
    <property type="entry name" value="Homodimeric domain of signal transducing histidine kinase"/>
    <property type="match status" value="1"/>
</dbReference>
<dbReference type="EC" id="2.7.13.3" evidence="3"/>
<evidence type="ECO:0000256" key="10">
    <source>
        <dbReference type="ARBA" id="ARBA00022989"/>
    </source>
</evidence>
<keyword evidence="9" id="KW-0067">ATP-binding</keyword>
<dbReference type="Gene3D" id="6.10.340.10">
    <property type="match status" value="1"/>
</dbReference>
<keyword evidence="11" id="KW-0902">Two-component regulatory system</keyword>
<comment type="subcellular location">
    <subcellularLocation>
        <location evidence="2">Membrane</location>
        <topology evidence="2">Multi-pass membrane protein</topology>
    </subcellularLocation>
</comment>
<dbReference type="InterPro" id="IPR036890">
    <property type="entry name" value="HATPase_C_sf"/>
</dbReference>
<feature type="domain" description="Histidine kinase" evidence="14">
    <location>
        <begin position="242"/>
        <end position="457"/>
    </location>
</feature>
<keyword evidence="8 16" id="KW-0418">Kinase</keyword>
<evidence type="ECO:0000256" key="8">
    <source>
        <dbReference type="ARBA" id="ARBA00022777"/>
    </source>
</evidence>
<evidence type="ECO:0000256" key="4">
    <source>
        <dbReference type="ARBA" id="ARBA00022553"/>
    </source>
</evidence>
<dbReference type="Gene3D" id="3.30.565.10">
    <property type="entry name" value="Histidine kinase-like ATPase, C-terminal domain"/>
    <property type="match status" value="1"/>
</dbReference>
<dbReference type="SUPFAM" id="SSF55874">
    <property type="entry name" value="ATPase domain of HSP90 chaperone/DNA topoisomerase II/histidine kinase"/>
    <property type="match status" value="1"/>
</dbReference>
<dbReference type="EMBL" id="JABEMD010000010">
    <property type="protein sequence ID" value="NNH10805.1"/>
    <property type="molecule type" value="Genomic_DNA"/>
</dbReference>
<gene>
    <name evidence="16" type="ORF">HLB16_07920</name>
</gene>
<dbReference type="InterPro" id="IPR004358">
    <property type="entry name" value="Sig_transdc_His_kin-like_C"/>
</dbReference>
<proteinExistence type="predicted"/>
<dbReference type="PANTHER" id="PTHR45436:SF14">
    <property type="entry name" value="SENSOR PROTEIN QSEC"/>
    <property type="match status" value="1"/>
</dbReference>
<dbReference type="PANTHER" id="PTHR45436">
    <property type="entry name" value="SENSOR HISTIDINE KINASE YKOH"/>
    <property type="match status" value="1"/>
</dbReference>
<keyword evidence="10 13" id="KW-1133">Transmembrane helix</keyword>
<keyword evidence="12 13" id="KW-0472">Membrane</keyword>
<evidence type="ECO:0000256" key="6">
    <source>
        <dbReference type="ARBA" id="ARBA00022692"/>
    </source>
</evidence>
<evidence type="ECO:0000256" key="12">
    <source>
        <dbReference type="ARBA" id="ARBA00023136"/>
    </source>
</evidence>
<dbReference type="InterPro" id="IPR005467">
    <property type="entry name" value="His_kinase_dom"/>
</dbReference>
<dbReference type="Proteomes" id="UP000542973">
    <property type="component" value="Unassembled WGS sequence"/>
</dbReference>
<dbReference type="InterPro" id="IPR003660">
    <property type="entry name" value="HAMP_dom"/>
</dbReference>
<dbReference type="SMART" id="SM00387">
    <property type="entry name" value="HATPase_c"/>
    <property type="match status" value="1"/>
</dbReference>
<evidence type="ECO:0000259" key="15">
    <source>
        <dbReference type="PROSITE" id="PS50885"/>
    </source>
</evidence>
<dbReference type="GO" id="GO:0005524">
    <property type="term" value="F:ATP binding"/>
    <property type="evidence" value="ECO:0007669"/>
    <property type="project" value="UniProtKB-KW"/>
</dbReference>
<keyword evidence="6 13" id="KW-0812">Transmembrane</keyword>
<evidence type="ECO:0000256" key="2">
    <source>
        <dbReference type="ARBA" id="ARBA00004141"/>
    </source>
</evidence>
<comment type="caution">
    <text evidence="16">The sequence shown here is derived from an EMBL/GenBank/DDBJ whole genome shotgun (WGS) entry which is preliminary data.</text>
</comment>
<dbReference type="PROSITE" id="PS50109">
    <property type="entry name" value="HIS_KIN"/>
    <property type="match status" value="1"/>
</dbReference>
<evidence type="ECO:0000256" key="11">
    <source>
        <dbReference type="ARBA" id="ARBA00023012"/>
    </source>
</evidence>
<dbReference type="SMART" id="SM00388">
    <property type="entry name" value="HisKA"/>
    <property type="match status" value="1"/>
</dbReference>
<dbReference type="InterPro" id="IPR050428">
    <property type="entry name" value="TCS_sensor_his_kinase"/>
</dbReference>
<dbReference type="GO" id="GO:0000155">
    <property type="term" value="F:phosphorelay sensor kinase activity"/>
    <property type="evidence" value="ECO:0007669"/>
    <property type="project" value="InterPro"/>
</dbReference>
<name>A0A849BAP4_9BURK</name>
<sequence>MRSLQGRLLAVMVGVIVLCWVVSLAALMVYLQHSRSSIWDDKLQAFAARIVRALPANKKAFNLVGPGREVRDDDGSPEFDLVIQIWSQRKLLTVQSPRPRAQATSPAAALKPDFVDGFATRVIDGERWRVYAISDSTGTMQAQVGIPHAIIDAEVREATMHALIANSVLLALVGVLLWHTMRRSLKPVAVLERLVRDRTTFDLTPLPSTSLPTELQPLVQSFNRVLAQLDQAVESERRFIGDAAHELRTPLSALQAQVEVAMRAPGGKEKDTALEKLLATAKRTTRLAEQLLDLARLNACGQAPHEPADLGNLVLHVASEFEVQAELQARKLSVETGGGRIACNVDEIGILLRNLVDNALRYTSPGGRIHVACGTANGDAGGAVYLEVADDGPGVPAAERQAIFRRFHRASGNRVRGSGIGLSLVATIAQSHGASIETGPGLDGRGFRVRVVFTPAEPMPPSASAAVSFPGGSEPVQVANLHGGRVGAVDDRAVLDSRTQPRGADVQEQPVMARQAVIHAQARGEVDG</sequence>
<evidence type="ECO:0000256" key="1">
    <source>
        <dbReference type="ARBA" id="ARBA00000085"/>
    </source>
</evidence>
<feature type="domain" description="HAMP" evidence="15">
    <location>
        <begin position="182"/>
        <end position="234"/>
    </location>
</feature>
<reference evidence="16 17" key="1">
    <citation type="submission" date="2020-05" db="EMBL/GenBank/DDBJ databases">
        <title>MicrobeNet Type strains.</title>
        <authorList>
            <person name="Nicholson A.C."/>
        </authorList>
    </citation>
    <scope>NUCLEOTIDE SEQUENCE [LARGE SCALE GENOMIC DNA]</scope>
    <source>
        <strain evidence="16 17">ATCC 700815</strain>
    </source>
</reference>
<comment type="catalytic activity">
    <reaction evidence="1">
        <text>ATP + protein L-histidine = ADP + protein N-phospho-L-histidine.</text>
        <dbReference type="EC" id="2.7.13.3"/>
    </reaction>
</comment>
<dbReference type="InterPro" id="IPR003661">
    <property type="entry name" value="HisK_dim/P_dom"/>
</dbReference>
<protein>
    <recommendedName>
        <fullName evidence="3">histidine kinase</fullName>
        <ecNumber evidence="3">2.7.13.3</ecNumber>
    </recommendedName>
</protein>
<dbReference type="PRINTS" id="PR00344">
    <property type="entry name" value="BCTRLSENSOR"/>
</dbReference>
<keyword evidence="4" id="KW-0597">Phosphoprotein</keyword>
<evidence type="ECO:0000259" key="14">
    <source>
        <dbReference type="PROSITE" id="PS50109"/>
    </source>
</evidence>
<evidence type="ECO:0000256" key="13">
    <source>
        <dbReference type="SAM" id="Phobius"/>
    </source>
</evidence>
<keyword evidence="7" id="KW-0547">Nucleotide-binding</keyword>
<evidence type="ECO:0000256" key="3">
    <source>
        <dbReference type="ARBA" id="ARBA00012438"/>
    </source>
</evidence>
<dbReference type="InterPro" id="IPR036097">
    <property type="entry name" value="HisK_dim/P_sf"/>
</dbReference>
<feature type="transmembrane region" description="Helical" evidence="13">
    <location>
        <begin position="7"/>
        <end position="31"/>
    </location>
</feature>
<evidence type="ECO:0000256" key="9">
    <source>
        <dbReference type="ARBA" id="ARBA00022840"/>
    </source>
</evidence>
<accession>A0A849BAP4</accession>
<dbReference type="AlphaFoldDB" id="A0A849BAP4"/>
<keyword evidence="5" id="KW-0808">Transferase</keyword>